<dbReference type="Proteomes" id="UP001626550">
    <property type="component" value="Unassembled WGS sequence"/>
</dbReference>
<dbReference type="InterPro" id="IPR028889">
    <property type="entry name" value="USP"/>
</dbReference>
<dbReference type="InterPro" id="IPR019954">
    <property type="entry name" value="Ubiquitin_CS"/>
</dbReference>
<keyword evidence="3 7" id="KW-0645">Protease</keyword>
<evidence type="ECO:0000256" key="6">
    <source>
        <dbReference type="ARBA" id="ARBA00022807"/>
    </source>
</evidence>
<keyword evidence="12" id="KW-1185">Reference proteome</keyword>
<dbReference type="SUPFAM" id="SSF54236">
    <property type="entry name" value="Ubiquitin-like"/>
    <property type="match status" value="1"/>
</dbReference>
<dbReference type="Pfam" id="PF00443">
    <property type="entry name" value="UCH"/>
    <property type="match status" value="1"/>
</dbReference>
<dbReference type="InterPro" id="IPR001394">
    <property type="entry name" value="Peptidase_C19_UCH"/>
</dbReference>
<feature type="region of interest" description="Disordered" evidence="8">
    <location>
        <begin position="388"/>
        <end position="412"/>
    </location>
</feature>
<dbReference type="InterPro" id="IPR000626">
    <property type="entry name" value="Ubiquitin-like_dom"/>
</dbReference>
<dbReference type="InterPro" id="IPR038765">
    <property type="entry name" value="Papain-like_cys_pep_sf"/>
</dbReference>
<comment type="catalytic activity">
    <reaction evidence="1 7">
        <text>Thiol-dependent hydrolysis of ester, thioester, amide, peptide and isopeptide bonds formed by the C-terminal Gly of ubiquitin (a 76-residue protein attached to proteins as an intracellular targeting signal).</text>
        <dbReference type="EC" id="3.4.19.12"/>
    </reaction>
</comment>
<dbReference type="PROSITE" id="PS00299">
    <property type="entry name" value="UBIQUITIN_1"/>
    <property type="match status" value="1"/>
</dbReference>
<dbReference type="GO" id="GO:0004843">
    <property type="term" value="F:cysteine-type deubiquitinase activity"/>
    <property type="evidence" value="ECO:0007669"/>
    <property type="project" value="UniProtKB-UniRule"/>
</dbReference>
<dbReference type="EMBL" id="JBJKFK010000055">
    <property type="protein sequence ID" value="KAL3320391.1"/>
    <property type="molecule type" value="Genomic_DNA"/>
</dbReference>
<dbReference type="SUPFAM" id="SSF54001">
    <property type="entry name" value="Cysteine proteinases"/>
    <property type="match status" value="1"/>
</dbReference>
<evidence type="ECO:0000256" key="4">
    <source>
        <dbReference type="ARBA" id="ARBA00022786"/>
    </source>
</evidence>
<sequence length="515" mass="57868">MPTFKVNIKWQKEKYTDVECNTDESPETFKAMLFSLTGVPPDRQKVMMPGKILGDSSFDGIKLKDGATIMMMGSAEVVPEQKAASEQKKEDKVVVKDSQELLPIGLNNLGNTCYMNAVVQVLYTVHELRATLKIIEKMPATSDLALPKQLCQIYNQLGSSDRSVIPISFVSTVHRLFPQFAVRQNGGENPKADSGFGSLIAGIYDGGFQQQDANEFWMSLMRTLQSASISETAIASVSNLPDSLGKTGGWNPIDRFFTGMFKCSLKCVENNEETASSFVETFNQLSCFINQDVKYLHTGLRNSFETTLTKHSESLGKDAEYKKTNCISRLPAFLSIQFVRFFYKEKEKINAKILKNVAFPMTLDLYEFCTQELKQKLEPMRERSLQEKERAVFAAPKSKKPGAKEDKGPDANEKPELFEPYWFEDDLGSNNSGQYELQAVLTHQGRSSNSGHYVGWAKHKGDWYKFDDDTVSHVTEDQIKALAGGGDWHCAYVLLYGPERIPKVPMAKEETPMEL</sequence>
<evidence type="ECO:0000259" key="10">
    <source>
        <dbReference type="PROSITE" id="PS50235"/>
    </source>
</evidence>
<organism evidence="11 12">
    <name type="scientific">Cichlidogyrus casuarinus</name>
    <dbReference type="NCBI Taxonomy" id="1844966"/>
    <lineage>
        <taxon>Eukaryota</taxon>
        <taxon>Metazoa</taxon>
        <taxon>Spiralia</taxon>
        <taxon>Lophotrochozoa</taxon>
        <taxon>Platyhelminthes</taxon>
        <taxon>Monogenea</taxon>
        <taxon>Monopisthocotylea</taxon>
        <taxon>Dactylogyridea</taxon>
        <taxon>Ancyrocephalidae</taxon>
        <taxon>Cichlidogyrus</taxon>
    </lineage>
</organism>
<evidence type="ECO:0000256" key="1">
    <source>
        <dbReference type="ARBA" id="ARBA00000707"/>
    </source>
</evidence>
<dbReference type="PROSITE" id="PS50053">
    <property type="entry name" value="UBIQUITIN_2"/>
    <property type="match status" value="1"/>
</dbReference>
<feature type="compositionally biased region" description="Basic and acidic residues" evidence="8">
    <location>
        <begin position="402"/>
        <end position="412"/>
    </location>
</feature>
<evidence type="ECO:0000256" key="3">
    <source>
        <dbReference type="ARBA" id="ARBA00022670"/>
    </source>
</evidence>
<dbReference type="PANTHER" id="PTHR43982:SF1">
    <property type="entry name" value="UBIQUITIN CARBOXYL-TERMINAL HYDROLASE 14"/>
    <property type="match status" value="1"/>
</dbReference>
<evidence type="ECO:0000313" key="12">
    <source>
        <dbReference type="Proteomes" id="UP001626550"/>
    </source>
</evidence>
<keyword evidence="5 7" id="KW-0378">Hydrolase</keyword>
<comment type="caution">
    <text evidence="11">The sequence shown here is derived from an EMBL/GenBank/DDBJ whole genome shotgun (WGS) entry which is preliminary data.</text>
</comment>
<feature type="domain" description="Ubiquitin-like" evidence="9">
    <location>
        <begin position="4"/>
        <end position="72"/>
    </location>
</feature>
<dbReference type="InterPro" id="IPR044635">
    <property type="entry name" value="UBP14-like"/>
</dbReference>
<evidence type="ECO:0000256" key="2">
    <source>
        <dbReference type="ARBA" id="ARBA00008739"/>
    </source>
</evidence>
<proteinExistence type="inferred from homology"/>
<evidence type="ECO:0000256" key="7">
    <source>
        <dbReference type="RuleBase" id="RU366025"/>
    </source>
</evidence>
<reference evidence="11 12" key="1">
    <citation type="submission" date="2024-11" db="EMBL/GenBank/DDBJ databases">
        <title>Adaptive evolution of stress response genes in parasites aligns with host niche diversity.</title>
        <authorList>
            <person name="Hahn C."/>
            <person name="Resl P."/>
        </authorList>
    </citation>
    <scope>NUCLEOTIDE SEQUENCE [LARGE SCALE GENOMIC DNA]</scope>
    <source>
        <strain evidence="11">EGGRZ-B1_66</strain>
        <tissue evidence="11">Body</tissue>
    </source>
</reference>
<dbReference type="Pfam" id="PF00240">
    <property type="entry name" value="ubiquitin"/>
    <property type="match status" value="1"/>
</dbReference>
<dbReference type="InterPro" id="IPR029071">
    <property type="entry name" value="Ubiquitin-like_domsf"/>
</dbReference>
<dbReference type="PROSITE" id="PS50235">
    <property type="entry name" value="USP_3"/>
    <property type="match status" value="1"/>
</dbReference>
<dbReference type="PROSITE" id="PS00973">
    <property type="entry name" value="USP_2"/>
    <property type="match status" value="1"/>
</dbReference>
<name>A0ABD2QPH1_9PLAT</name>
<evidence type="ECO:0000256" key="8">
    <source>
        <dbReference type="SAM" id="MobiDB-lite"/>
    </source>
</evidence>
<dbReference type="AlphaFoldDB" id="A0ABD2QPH1"/>
<dbReference type="PANTHER" id="PTHR43982">
    <property type="entry name" value="UBIQUITIN CARBOXYL-TERMINAL HYDROLASE"/>
    <property type="match status" value="1"/>
</dbReference>
<dbReference type="GO" id="GO:0006508">
    <property type="term" value="P:proteolysis"/>
    <property type="evidence" value="ECO:0007669"/>
    <property type="project" value="UniProtKB-KW"/>
</dbReference>
<dbReference type="Gene3D" id="3.10.20.90">
    <property type="entry name" value="Phosphatidylinositol 3-kinase Catalytic Subunit, Chain A, domain 1"/>
    <property type="match status" value="1"/>
</dbReference>
<keyword evidence="6 7" id="KW-0788">Thiol protease</keyword>
<dbReference type="InterPro" id="IPR018200">
    <property type="entry name" value="USP_CS"/>
</dbReference>
<dbReference type="SMART" id="SM00213">
    <property type="entry name" value="UBQ"/>
    <property type="match status" value="1"/>
</dbReference>
<protein>
    <recommendedName>
        <fullName evidence="7">Ubiquitin carboxyl-terminal hydrolase</fullName>
        <ecNumber evidence="7">3.4.19.12</ecNumber>
    </recommendedName>
</protein>
<evidence type="ECO:0000313" key="11">
    <source>
        <dbReference type="EMBL" id="KAL3320391.1"/>
    </source>
</evidence>
<evidence type="ECO:0000259" key="9">
    <source>
        <dbReference type="PROSITE" id="PS50053"/>
    </source>
</evidence>
<accession>A0ABD2QPH1</accession>
<dbReference type="CDD" id="cd16104">
    <property type="entry name" value="Ubl_USP14_like"/>
    <property type="match status" value="1"/>
</dbReference>
<comment type="similarity">
    <text evidence="2">Belongs to the peptidase C19 family. USP14/UBP6 subfamily.</text>
</comment>
<evidence type="ECO:0000256" key="5">
    <source>
        <dbReference type="ARBA" id="ARBA00022801"/>
    </source>
</evidence>
<feature type="domain" description="USP" evidence="10">
    <location>
        <begin position="104"/>
        <end position="499"/>
    </location>
</feature>
<dbReference type="Gene3D" id="3.90.70.10">
    <property type="entry name" value="Cysteine proteinases"/>
    <property type="match status" value="1"/>
</dbReference>
<gene>
    <name evidence="11" type="ORF">Ciccas_000920</name>
</gene>
<dbReference type="EC" id="3.4.19.12" evidence="7"/>
<keyword evidence="4 7" id="KW-0833">Ubl conjugation pathway</keyword>
<dbReference type="PROSITE" id="PS00972">
    <property type="entry name" value="USP_1"/>
    <property type="match status" value="1"/>
</dbReference>